<dbReference type="EMBL" id="JAIWYP010000014">
    <property type="protein sequence ID" value="KAH3710328.1"/>
    <property type="molecule type" value="Genomic_DNA"/>
</dbReference>
<sequence length="68" mass="7444">MSTDVKLTHPGPQNYASRGKPFSPDQLLAILRIRDWEVKGSIPSGSIPVLSSRNQELLLFPGNGLRSV</sequence>
<proteinExistence type="predicted"/>
<accession>A0A9D4BX31</accession>
<evidence type="ECO:0000313" key="2">
    <source>
        <dbReference type="EMBL" id="KAH3710328.1"/>
    </source>
</evidence>
<keyword evidence="3" id="KW-1185">Reference proteome</keyword>
<protein>
    <submittedName>
        <fullName evidence="2">Uncharacterized protein</fullName>
    </submittedName>
</protein>
<comment type="caution">
    <text evidence="2">The sequence shown here is derived from an EMBL/GenBank/DDBJ whole genome shotgun (WGS) entry which is preliminary data.</text>
</comment>
<reference evidence="2" key="1">
    <citation type="journal article" date="2019" name="bioRxiv">
        <title>The Genome of the Zebra Mussel, Dreissena polymorpha: A Resource for Invasive Species Research.</title>
        <authorList>
            <person name="McCartney M.A."/>
            <person name="Auch B."/>
            <person name="Kono T."/>
            <person name="Mallez S."/>
            <person name="Zhang Y."/>
            <person name="Obille A."/>
            <person name="Becker A."/>
            <person name="Abrahante J.E."/>
            <person name="Garbe J."/>
            <person name="Badalamenti J.P."/>
            <person name="Herman A."/>
            <person name="Mangelson H."/>
            <person name="Liachko I."/>
            <person name="Sullivan S."/>
            <person name="Sone E.D."/>
            <person name="Koren S."/>
            <person name="Silverstein K.A.T."/>
            <person name="Beckman K.B."/>
            <person name="Gohl D.M."/>
        </authorList>
    </citation>
    <scope>NUCLEOTIDE SEQUENCE</scope>
    <source>
        <strain evidence="2">Duluth1</strain>
        <tissue evidence="2">Whole animal</tissue>
    </source>
</reference>
<evidence type="ECO:0000256" key="1">
    <source>
        <dbReference type="SAM" id="MobiDB-lite"/>
    </source>
</evidence>
<reference evidence="2" key="2">
    <citation type="submission" date="2020-11" db="EMBL/GenBank/DDBJ databases">
        <authorList>
            <person name="McCartney M.A."/>
            <person name="Auch B."/>
            <person name="Kono T."/>
            <person name="Mallez S."/>
            <person name="Becker A."/>
            <person name="Gohl D.M."/>
            <person name="Silverstein K.A.T."/>
            <person name="Koren S."/>
            <person name="Bechman K.B."/>
            <person name="Herman A."/>
            <person name="Abrahante J.E."/>
            <person name="Garbe J."/>
        </authorList>
    </citation>
    <scope>NUCLEOTIDE SEQUENCE</scope>
    <source>
        <strain evidence="2">Duluth1</strain>
        <tissue evidence="2">Whole animal</tissue>
    </source>
</reference>
<organism evidence="2 3">
    <name type="scientific">Dreissena polymorpha</name>
    <name type="common">Zebra mussel</name>
    <name type="synonym">Mytilus polymorpha</name>
    <dbReference type="NCBI Taxonomy" id="45954"/>
    <lineage>
        <taxon>Eukaryota</taxon>
        <taxon>Metazoa</taxon>
        <taxon>Spiralia</taxon>
        <taxon>Lophotrochozoa</taxon>
        <taxon>Mollusca</taxon>
        <taxon>Bivalvia</taxon>
        <taxon>Autobranchia</taxon>
        <taxon>Heteroconchia</taxon>
        <taxon>Euheterodonta</taxon>
        <taxon>Imparidentia</taxon>
        <taxon>Neoheterodontei</taxon>
        <taxon>Myida</taxon>
        <taxon>Dreissenoidea</taxon>
        <taxon>Dreissenidae</taxon>
        <taxon>Dreissena</taxon>
    </lineage>
</organism>
<feature type="region of interest" description="Disordered" evidence="1">
    <location>
        <begin position="1"/>
        <end position="20"/>
    </location>
</feature>
<name>A0A9D4BX31_DREPO</name>
<dbReference type="AlphaFoldDB" id="A0A9D4BX31"/>
<gene>
    <name evidence="2" type="ORF">DPMN_069803</name>
</gene>
<evidence type="ECO:0000313" key="3">
    <source>
        <dbReference type="Proteomes" id="UP000828390"/>
    </source>
</evidence>
<dbReference type="Proteomes" id="UP000828390">
    <property type="component" value="Unassembled WGS sequence"/>
</dbReference>